<dbReference type="Pfam" id="PF20303">
    <property type="entry name" value="YLATT"/>
    <property type="match status" value="1"/>
</dbReference>
<evidence type="ECO:0000313" key="5">
    <source>
        <dbReference type="Proteomes" id="UP001225933"/>
    </source>
</evidence>
<feature type="transmembrane region" description="Helical" evidence="2">
    <location>
        <begin position="226"/>
        <end position="244"/>
    </location>
</feature>
<keyword evidence="1" id="KW-0175">Coiled coil</keyword>
<feature type="transmembrane region" description="Helical" evidence="2">
    <location>
        <begin position="195"/>
        <end position="214"/>
    </location>
</feature>
<keyword evidence="2" id="KW-1133">Transmembrane helix</keyword>
<evidence type="ECO:0000259" key="3">
    <source>
        <dbReference type="Pfam" id="PF20303"/>
    </source>
</evidence>
<feature type="coiled-coil region" evidence="1">
    <location>
        <begin position="161"/>
        <end position="195"/>
    </location>
</feature>
<evidence type="ECO:0000256" key="1">
    <source>
        <dbReference type="SAM" id="Coils"/>
    </source>
</evidence>
<dbReference type="InterPro" id="IPR046890">
    <property type="entry name" value="YLATT"/>
</dbReference>
<dbReference type="RefSeq" id="WP_214588346.1">
    <property type="nucleotide sequence ID" value="NZ_JAUHGV010000001.1"/>
</dbReference>
<reference evidence="4" key="1">
    <citation type="submission" date="2023-06" db="EMBL/GenBank/DDBJ databases">
        <title>Two Chryseobacterium gambrini strains from China.</title>
        <authorList>
            <person name="Zeng J."/>
            <person name="Wu Y."/>
        </authorList>
    </citation>
    <scope>NUCLEOTIDE SEQUENCE</scope>
    <source>
        <strain evidence="4">SQ219</strain>
    </source>
</reference>
<dbReference type="EMBL" id="JAUHGV010000001">
    <property type="protein sequence ID" value="MDN4011179.1"/>
    <property type="molecule type" value="Genomic_DNA"/>
</dbReference>
<keyword evidence="2" id="KW-0472">Membrane</keyword>
<protein>
    <recommendedName>
        <fullName evidence="3">YEATS-Like-Associating Three TM domain-containing protein</fullName>
    </recommendedName>
</protein>
<sequence length="263" mass="29959">MKTLNEKKQMWITILILCVFVMGSLYIYYYGGRSCESKVFIAKKGLIEKQDSLDLAKISNLLKTQNTKILELKKDSTNANLKTLLEENFKVNYDEYKALQNKKNEDILKYMKVVFGNNTPLLVCVIIIVCGILGGYASNFYTYLKDILETTKKLVDKAETITEATNDSNQIGEELKKVNAQLEDLKKDINNENKTIIASILFGIIASFFSILILKAGDSNILKFETYMDYFVFTCYCLLSALFAKKIIEAIINTVIKKYQNNG</sequence>
<evidence type="ECO:0000256" key="2">
    <source>
        <dbReference type="SAM" id="Phobius"/>
    </source>
</evidence>
<organism evidence="4 5">
    <name type="scientific">Chryseobacterium gambrini</name>
    <dbReference type="NCBI Taxonomy" id="373672"/>
    <lineage>
        <taxon>Bacteria</taxon>
        <taxon>Pseudomonadati</taxon>
        <taxon>Bacteroidota</taxon>
        <taxon>Flavobacteriia</taxon>
        <taxon>Flavobacteriales</taxon>
        <taxon>Weeksellaceae</taxon>
        <taxon>Chryseobacterium group</taxon>
        <taxon>Chryseobacterium</taxon>
    </lineage>
</organism>
<dbReference type="Proteomes" id="UP001225933">
    <property type="component" value="Unassembled WGS sequence"/>
</dbReference>
<feature type="transmembrane region" description="Helical" evidence="2">
    <location>
        <begin position="12"/>
        <end position="30"/>
    </location>
</feature>
<evidence type="ECO:0000313" key="4">
    <source>
        <dbReference type="EMBL" id="MDN4011179.1"/>
    </source>
</evidence>
<name>A0AAJ1VL22_9FLAO</name>
<feature type="domain" description="YEATS-Like-Associating Three TM" evidence="3">
    <location>
        <begin position="189"/>
        <end position="260"/>
    </location>
</feature>
<feature type="transmembrane region" description="Helical" evidence="2">
    <location>
        <begin position="120"/>
        <end position="144"/>
    </location>
</feature>
<proteinExistence type="predicted"/>
<comment type="caution">
    <text evidence="4">The sequence shown here is derived from an EMBL/GenBank/DDBJ whole genome shotgun (WGS) entry which is preliminary data.</text>
</comment>
<keyword evidence="2" id="KW-0812">Transmembrane</keyword>
<accession>A0AAJ1VL22</accession>
<dbReference type="AlphaFoldDB" id="A0AAJ1VL22"/>
<gene>
    <name evidence="4" type="ORF">QX233_01760</name>
</gene>